<evidence type="ECO:0000256" key="3">
    <source>
        <dbReference type="ARBA" id="ARBA00022737"/>
    </source>
</evidence>
<feature type="chain" id="PRO_5003952701" evidence="6">
    <location>
        <begin position="18"/>
        <end position="387"/>
    </location>
</feature>
<evidence type="ECO:0000256" key="1">
    <source>
        <dbReference type="ARBA" id="ARBA00006347"/>
    </source>
</evidence>
<dbReference type="STRING" id="1537102.L1LFQ1"/>
<name>L1LFQ1_THEEQ</name>
<evidence type="ECO:0000256" key="2">
    <source>
        <dbReference type="ARBA" id="ARBA00022729"/>
    </source>
</evidence>
<dbReference type="GO" id="GO:0003756">
    <property type="term" value="F:protein disulfide isomerase activity"/>
    <property type="evidence" value="ECO:0007669"/>
    <property type="project" value="UniProtKB-EC"/>
</dbReference>
<dbReference type="OrthoDB" id="2121326at2759"/>
<proteinExistence type="inferred from homology"/>
<organism evidence="8 9">
    <name type="scientific">Theileria equi strain WA</name>
    <dbReference type="NCBI Taxonomy" id="1537102"/>
    <lineage>
        <taxon>Eukaryota</taxon>
        <taxon>Sar</taxon>
        <taxon>Alveolata</taxon>
        <taxon>Apicomplexa</taxon>
        <taxon>Aconoidasida</taxon>
        <taxon>Piroplasmida</taxon>
        <taxon>Theileriidae</taxon>
        <taxon>Theileria</taxon>
    </lineage>
</organism>
<keyword evidence="8" id="KW-0413">Isomerase</keyword>
<dbReference type="GO" id="GO:0015035">
    <property type="term" value="F:protein-disulfide reductase activity"/>
    <property type="evidence" value="ECO:0007669"/>
    <property type="project" value="TreeGrafter"/>
</dbReference>
<evidence type="ECO:0000313" key="9">
    <source>
        <dbReference type="Proteomes" id="UP000031512"/>
    </source>
</evidence>
<dbReference type="InterPro" id="IPR005788">
    <property type="entry name" value="PDI_thioredoxin-like_dom"/>
</dbReference>
<comment type="similarity">
    <text evidence="1 5">Belongs to the protein disulfide isomerase family.</text>
</comment>
<dbReference type="NCBIfam" id="TIGR01126">
    <property type="entry name" value="pdi_dom"/>
    <property type="match status" value="1"/>
</dbReference>
<feature type="domain" description="Thioredoxin" evidence="7">
    <location>
        <begin position="5"/>
        <end position="130"/>
    </location>
</feature>
<evidence type="ECO:0000259" key="7">
    <source>
        <dbReference type="PROSITE" id="PS51352"/>
    </source>
</evidence>
<accession>L1LFQ1</accession>
<dbReference type="InterPro" id="IPR017937">
    <property type="entry name" value="Thioredoxin_CS"/>
</dbReference>
<dbReference type="RefSeq" id="XP_004833440.1">
    <property type="nucleotide sequence ID" value="XM_004833383.1"/>
</dbReference>
<dbReference type="InterPro" id="IPR036249">
    <property type="entry name" value="Thioredoxin-like_sf"/>
</dbReference>
<feature type="signal peptide" evidence="6">
    <location>
        <begin position="1"/>
        <end position="17"/>
    </location>
</feature>
<dbReference type="Pfam" id="PF00085">
    <property type="entry name" value="Thioredoxin"/>
    <property type="match status" value="2"/>
</dbReference>
<dbReference type="GeneID" id="15807436"/>
<evidence type="ECO:0000256" key="4">
    <source>
        <dbReference type="ARBA" id="ARBA00022824"/>
    </source>
</evidence>
<evidence type="ECO:0000313" key="8">
    <source>
        <dbReference type="EMBL" id="EKX73988.1"/>
    </source>
</evidence>
<keyword evidence="3" id="KW-0677">Repeat</keyword>
<dbReference type="Gene3D" id="3.40.30.10">
    <property type="entry name" value="Glutaredoxin"/>
    <property type="match status" value="2"/>
</dbReference>
<dbReference type="eggNOG" id="KOG0191">
    <property type="taxonomic scope" value="Eukaryota"/>
</dbReference>
<dbReference type="SUPFAM" id="SSF52833">
    <property type="entry name" value="Thioredoxin-like"/>
    <property type="match status" value="3"/>
</dbReference>
<reference evidence="8 9" key="1">
    <citation type="journal article" date="2012" name="BMC Genomics">
        <title>Comparative genomic analysis and phylogenetic position of Theileria equi.</title>
        <authorList>
            <person name="Kappmeyer L.S."/>
            <person name="Thiagarajan M."/>
            <person name="Herndon D.R."/>
            <person name="Ramsay J.D."/>
            <person name="Caler E."/>
            <person name="Djikeng A."/>
            <person name="Gillespie J.J."/>
            <person name="Lau A.O."/>
            <person name="Roalson E.H."/>
            <person name="Silva J.C."/>
            <person name="Silva M.G."/>
            <person name="Suarez C.E."/>
            <person name="Ueti M.W."/>
            <person name="Nene V.M."/>
            <person name="Mealey R.H."/>
            <person name="Knowles D.P."/>
            <person name="Brayton K.A."/>
        </authorList>
    </citation>
    <scope>NUCLEOTIDE SEQUENCE [LARGE SCALE GENOMIC DNA]</scope>
    <source>
        <strain evidence="8 9">WA</strain>
    </source>
</reference>
<dbReference type="PANTHER" id="PTHR45815">
    <property type="entry name" value="PROTEIN DISULFIDE-ISOMERASE A6"/>
    <property type="match status" value="1"/>
</dbReference>
<keyword evidence="9" id="KW-1185">Reference proteome</keyword>
<comment type="caution">
    <text evidence="8">The sequence shown here is derived from an EMBL/GenBank/DDBJ whole genome shotgun (WGS) entry which is preliminary data.</text>
</comment>
<evidence type="ECO:0000256" key="5">
    <source>
        <dbReference type="RuleBase" id="RU004208"/>
    </source>
</evidence>
<dbReference type="EC" id="5.3.4.1" evidence="8"/>
<dbReference type="AlphaFoldDB" id="L1LFQ1"/>
<evidence type="ECO:0000256" key="6">
    <source>
        <dbReference type="SAM" id="SignalP"/>
    </source>
</evidence>
<keyword evidence="4" id="KW-0256">Endoplasmic reticulum</keyword>
<dbReference type="PANTHER" id="PTHR45815:SF3">
    <property type="entry name" value="PROTEIN DISULFIDE-ISOMERASE A6"/>
    <property type="match status" value="1"/>
</dbReference>
<dbReference type="InterPro" id="IPR013766">
    <property type="entry name" value="Thioredoxin_domain"/>
</dbReference>
<dbReference type="EMBL" id="ACOU01000002">
    <property type="protein sequence ID" value="EKX73988.1"/>
    <property type="molecule type" value="Genomic_DNA"/>
</dbReference>
<protein>
    <submittedName>
        <fullName evidence="8">Protein disulfide isomerase, putative</fullName>
        <ecNumber evidence="8">5.3.4.1</ecNumber>
    </submittedName>
</protein>
<gene>
    <name evidence="8" type="ORF">BEWA_040260</name>
</gene>
<dbReference type="PRINTS" id="PR00421">
    <property type="entry name" value="THIOREDOXIN"/>
</dbReference>
<dbReference type="PROSITE" id="PS00194">
    <property type="entry name" value="THIOREDOXIN_1"/>
    <property type="match status" value="2"/>
</dbReference>
<keyword evidence="2 6" id="KW-0732">Signal</keyword>
<dbReference type="PROSITE" id="PS51352">
    <property type="entry name" value="THIOREDOXIN_2"/>
    <property type="match status" value="2"/>
</dbReference>
<dbReference type="GO" id="GO:0034976">
    <property type="term" value="P:response to endoplasmic reticulum stress"/>
    <property type="evidence" value="ECO:0007669"/>
    <property type="project" value="TreeGrafter"/>
</dbReference>
<dbReference type="KEGG" id="beq:BEWA_040260"/>
<dbReference type="Proteomes" id="UP000031512">
    <property type="component" value="Unassembled WGS sequence"/>
</dbReference>
<dbReference type="VEuPathDB" id="PiroplasmaDB:BEWA_040260"/>
<feature type="domain" description="Thioredoxin" evidence="7">
    <location>
        <begin position="136"/>
        <end position="258"/>
    </location>
</feature>
<sequence>MKGLWVLAVLCVRLSLAGLYDGKGDVKVLRDPEFTQQVKKRVSIVEFYADWCGHCKEFSKVYKEVSKVLKGVIPVIAVNDESLAQKYSVKGYPTVKVFIPNGTNNPDVVDYNEARSLEPLVAFAMKRLNKYVKDKVSKATPKPKTSTNEVPGSVVQLTSDNFKRTVLEDSNTQWLVMFYAPWCGHCKQLEPEWVRMAKNSGSVKVGKVDCTVETSLASQYNIKGFPTIILFPQGGKPINYEGARKADDILSFAKRHYKNVGPPKRVSKVSDLKANCSGPLCLLFFLNKDAESQLDTIANVRQKSPNTPFPFVYTTEGSNPQWEGVFRLGTFPTLVGLNLAKGVFVHMKTAFSEASVSAFVNSITSGKAYAERLSEDLVDEDVVRTEL</sequence>
<dbReference type="GO" id="GO:0005788">
    <property type="term" value="C:endoplasmic reticulum lumen"/>
    <property type="evidence" value="ECO:0007669"/>
    <property type="project" value="TreeGrafter"/>
</dbReference>